<dbReference type="InterPro" id="IPR007139">
    <property type="entry name" value="DUF349"/>
</dbReference>
<dbReference type="EMBL" id="JACNEP010000016">
    <property type="protein sequence ID" value="MBC3767294.1"/>
    <property type="molecule type" value="Genomic_DNA"/>
</dbReference>
<accession>A0A8J6IVZ3</accession>
<reference evidence="2" key="1">
    <citation type="journal article" date="2018" name="Int. J. Syst. Evol. Microbiol.">
        <title>Neptunicella marina gen. nov., sp. nov., isolated from surface seawater.</title>
        <authorList>
            <person name="Liu X."/>
            <person name="Lai Q."/>
            <person name="Du Y."/>
            <person name="Zhang X."/>
            <person name="Liu Z."/>
            <person name="Sun F."/>
            <person name="Shao Z."/>
        </authorList>
    </citation>
    <scope>NUCLEOTIDE SEQUENCE</scope>
    <source>
        <strain evidence="2">S27-2</strain>
    </source>
</reference>
<dbReference type="Pfam" id="PF03993">
    <property type="entry name" value="DUF349"/>
    <property type="match status" value="2"/>
</dbReference>
<reference evidence="2" key="2">
    <citation type="submission" date="2020-08" db="EMBL/GenBank/DDBJ databases">
        <authorList>
            <person name="Lai Q."/>
        </authorList>
    </citation>
    <scope>NUCLEOTIDE SEQUENCE</scope>
    <source>
        <strain evidence="2">S27-2</strain>
    </source>
</reference>
<protein>
    <submittedName>
        <fullName evidence="2">DUF349 domain-containing protein</fullName>
    </submittedName>
</protein>
<feature type="coiled-coil region" evidence="1">
    <location>
        <begin position="247"/>
        <end position="349"/>
    </location>
</feature>
<comment type="caution">
    <text evidence="2">The sequence shown here is derived from an EMBL/GenBank/DDBJ whole genome shotgun (WGS) entry which is preliminary data.</text>
</comment>
<proteinExistence type="predicted"/>
<evidence type="ECO:0000313" key="2">
    <source>
        <dbReference type="EMBL" id="MBC3767294.1"/>
    </source>
</evidence>
<keyword evidence="1" id="KW-0175">Coiled coil</keyword>
<evidence type="ECO:0000256" key="1">
    <source>
        <dbReference type="SAM" id="Coils"/>
    </source>
</evidence>
<dbReference type="AlphaFoldDB" id="A0A8J6IVZ3"/>
<keyword evidence="3" id="KW-1185">Reference proteome</keyword>
<organism evidence="2 3">
    <name type="scientific">Neptunicella marina</name>
    <dbReference type="NCBI Taxonomy" id="2125989"/>
    <lineage>
        <taxon>Bacteria</taxon>
        <taxon>Pseudomonadati</taxon>
        <taxon>Pseudomonadota</taxon>
        <taxon>Gammaproteobacteria</taxon>
        <taxon>Alteromonadales</taxon>
        <taxon>Alteromonadaceae</taxon>
        <taxon>Neptunicella</taxon>
    </lineage>
</organism>
<dbReference type="Proteomes" id="UP000601768">
    <property type="component" value="Unassembled WGS sequence"/>
</dbReference>
<name>A0A8J6IVZ3_9ALTE</name>
<evidence type="ECO:0000313" key="3">
    <source>
        <dbReference type="Proteomes" id="UP000601768"/>
    </source>
</evidence>
<sequence length="915" mass="106106">MIFKNLLTPKHKNTNPQIRIQAIADLSADKAEQKTLLHELAFNDGHTDVRLAALNKLNQFVIWWKVAETDSNERIKKTAYEIVEKQLLADVPDLISDKERNQFLSECSNAALLEKVARQSDKHDVVLGILRKLQRPQLNKQIFFNSDNEQLQSALLENFDDISSLLKVLKRVSSEHIKQLAEQKLNALQASLDRKLQLEREVKLTLAKMAALTDGNDYQSVKQQSDRLFSDFNQYQAEFELLDGAQREEFETKYQQQQQRIQQKLAKLYPAWMEQQRLVEQKNAEQQVLQSCIEQYQQLKAALEDIDNISADWLDAASKQLVDVQQKIHSFYSTEAQTLKNQLHSLQQKVAQFPRYQQQYRLAQQLLEDFNQLILPENIEQWLLVKDDYQQLQQHWRELNRQADKDWFSELKYKWKTLSKQWTAHTKTLEADIEKSLTDVRQQLFKFDRLIAAGKFHGAIALYRKLPQKLADIPGYYQRKLQNKLDAAALKVSELKDWQDYIAAPRKPELITEAQTLVNQPKAPLEQADAIKQLRQQWNSLGQLNTEQDNQLNKQFDELCESAFEPCRVYFEKQEALRAQNLADKQALIDTLNELVADTALSDSDKVQQFSRIQNQWRKIGEVDYKQRNNIENQYNQAAEALKQLRKAQFEVNKQAKQRLIAQVNKLVELEDAADAVEQAKTLQQSWKNIGSAGRKQDESLWKQFRQANDPLFAKRNQQNSEQRQQLKQQTDVLFNQLQKAVRAASDIASLEAGTEQLIGQIQQQINLITDPGQRALRSRLDKLLSQLQQKHRDIAEQQQQQQLVQLFDYLALPEGQASDDDVMPAAKWLQALQGPAADKSRLQLTIELEIINEVATPKNEQALRQQYQLELMAAKLQNGEQPANDELLLQWLSHGPVSDDEQSLLNRTRNIFLA</sequence>
<dbReference type="RefSeq" id="WP_186507811.1">
    <property type="nucleotide sequence ID" value="NZ_JACNEP010000016.1"/>
</dbReference>
<feature type="coiled-coil region" evidence="1">
    <location>
        <begin position="628"/>
        <end position="673"/>
    </location>
</feature>
<gene>
    <name evidence="2" type="ORF">H8B19_15545</name>
</gene>